<keyword evidence="5 7" id="KW-1133">Transmembrane helix</keyword>
<dbReference type="GO" id="GO:0016192">
    <property type="term" value="P:vesicle-mediated transport"/>
    <property type="evidence" value="ECO:0007669"/>
    <property type="project" value="UniProtKB-ARBA"/>
</dbReference>
<feature type="transmembrane region" description="Helical" evidence="7">
    <location>
        <begin position="87"/>
        <end position="109"/>
    </location>
</feature>
<evidence type="ECO:0000313" key="9">
    <source>
        <dbReference type="Proteomes" id="UP001630127"/>
    </source>
</evidence>
<reference evidence="8 9" key="1">
    <citation type="submission" date="2024-11" db="EMBL/GenBank/DDBJ databases">
        <title>A near-complete genome assembly of Cinchona calisaya.</title>
        <authorList>
            <person name="Lian D.C."/>
            <person name="Zhao X.W."/>
            <person name="Wei L."/>
        </authorList>
    </citation>
    <scope>NUCLEOTIDE SEQUENCE [LARGE SCALE GENOMIC DNA]</scope>
    <source>
        <tissue evidence="8">Nenye</tissue>
    </source>
</reference>
<evidence type="ECO:0000256" key="7">
    <source>
        <dbReference type="RuleBase" id="RU363107"/>
    </source>
</evidence>
<dbReference type="GO" id="GO:0005783">
    <property type="term" value="C:endoplasmic reticulum"/>
    <property type="evidence" value="ECO:0007669"/>
    <property type="project" value="UniProtKB-ARBA"/>
</dbReference>
<keyword evidence="4 7" id="KW-0812">Transmembrane</keyword>
<evidence type="ECO:0000256" key="5">
    <source>
        <dbReference type="ARBA" id="ARBA00022989"/>
    </source>
</evidence>
<dbReference type="EMBL" id="JBJUIK010000010">
    <property type="protein sequence ID" value="KAL3516829.1"/>
    <property type="molecule type" value="Genomic_DNA"/>
</dbReference>
<dbReference type="PANTHER" id="PTHR38519:SF3">
    <property type="entry name" value="PRA1 FAMILY PROTEIN"/>
    <property type="match status" value="1"/>
</dbReference>
<organism evidence="8 9">
    <name type="scientific">Cinchona calisaya</name>
    <dbReference type="NCBI Taxonomy" id="153742"/>
    <lineage>
        <taxon>Eukaryota</taxon>
        <taxon>Viridiplantae</taxon>
        <taxon>Streptophyta</taxon>
        <taxon>Embryophyta</taxon>
        <taxon>Tracheophyta</taxon>
        <taxon>Spermatophyta</taxon>
        <taxon>Magnoliopsida</taxon>
        <taxon>eudicotyledons</taxon>
        <taxon>Gunneridae</taxon>
        <taxon>Pentapetalae</taxon>
        <taxon>asterids</taxon>
        <taxon>lamiids</taxon>
        <taxon>Gentianales</taxon>
        <taxon>Rubiaceae</taxon>
        <taxon>Cinchonoideae</taxon>
        <taxon>Cinchoneae</taxon>
        <taxon>Cinchona</taxon>
    </lineage>
</organism>
<sequence>MAGFGPIQRPSINSQAYTSIPQKDPSMAPSKKDQEYSFNFMCPFSIPQTSEAAVIRIVKNMVFFGLYYLLFIYIVLFITLIPQRKVSLVYLVAMKEVAFLYLILIRAVPNSSFLHKIIDKRFVLFLLCIAAGVAMILTGAGIHLLITLVSTIPVVLVHATFWREELCLVNGDEDRSFAAAGEFVPIEQNNSTCDATNEPTNLV</sequence>
<dbReference type="Proteomes" id="UP001630127">
    <property type="component" value="Unassembled WGS sequence"/>
</dbReference>
<comment type="similarity">
    <text evidence="3 7">Belongs to the PRA1 family.</text>
</comment>
<evidence type="ECO:0000256" key="2">
    <source>
        <dbReference type="ARBA" id="ARBA00004141"/>
    </source>
</evidence>
<evidence type="ECO:0000256" key="3">
    <source>
        <dbReference type="ARBA" id="ARBA00006483"/>
    </source>
</evidence>
<dbReference type="Pfam" id="PF03208">
    <property type="entry name" value="PRA1"/>
    <property type="match status" value="1"/>
</dbReference>
<dbReference type="PANTHER" id="PTHR38519">
    <property type="entry name" value="PRA1 FAMILY PROTEIN"/>
    <property type="match status" value="1"/>
</dbReference>
<evidence type="ECO:0000256" key="4">
    <source>
        <dbReference type="ARBA" id="ARBA00022692"/>
    </source>
</evidence>
<keyword evidence="6 7" id="KW-0472">Membrane</keyword>
<comment type="function">
    <text evidence="1 7">May be involved in both secretory and endocytic intracellular trafficking in the endosomal/prevacuolar compartments.</text>
</comment>
<dbReference type="InterPro" id="IPR004895">
    <property type="entry name" value="Prenylated_rab_accept_PRA1"/>
</dbReference>
<protein>
    <recommendedName>
        <fullName evidence="7">PRA1 family protein</fullName>
    </recommendedName>
</protein>
<accession>A0ABD2ZCK6</accession>
<comment type="caution">
    <text evidence="8">The sequence shown here is derived from an EMBL/GenBank/DDBJ whole genome shotgun (WGS) entry which is preliminary data.</text>
</comment>
<keyword evidence="7" id="KW-0813">Transport</keyword>
<feature type="transmembrane region" description="Helical" evidence="7">
    <location>
        <begin position="121"/>
        <end position="146"/>
    </location>
</feature>
<feature type="transmembrane region" description="Helical" evidence="7">
    <location>
        <begin position="61"/>
        <end position="81"/>
    </location>
</feature>
<evidence type="ECO:0000256" key="6">
    <source>
        <dbReference type="ARBA" id="ARBA00023136"/>
    </source>
</evidence>
<comment type="subcellular location">
    <subcellularLocation>
        <location evidence="2 7">Membrane</location>
        <topology evidence="2 7">Multi-pass membrane protein</topology>
    </subcellularLocation>
</comment>
<evidence type="ECO:0000313" key="8">
    <source>
        <dbReference type="EMBL" id="KAL3516829.1"/>
    </source>
</evidence>
<dbReference type="AlphaFoldDB" id="A0ABD2ZCK6"/>
<keyword evidence="9" id="KW-1185">Reference proteome</keyword>
<gene>
    <name evidence="8" type="ORF">ACH5RR_023731</name>
</gene>
<name>A0ABD2ZCK6_9GENT</name>
<dbReference type="GO" id="GO:0016020">
    <property type="term" value="C:membrane"/>
    <property type="evidence" value="ECO:0007669"/>
    <property type="project" value="UniProtKB-SubCell"/>
</dbReference>
<proteinExistence type="inferred from homology"/>
<evidence type="ECO:0000256" key="1">
    <source>
        <dbReference type="ARBA" id="ARBA00002501"/>
    </source>
</evidence>